<feature type="transmembrane region" description="Helical" evidence="1">
    <location>
        <begin position="45"/>
        <end position="66"/>
    </location>
</feature>
<feature type="transmembrane region" description="Helical" evidence="1">
    <location>
        <begin position="221"/>
        <end position="245"/>
    </location>
</feature>
<comment type="caution">
    <text evidence="2">The sequence shown here is derived from an EMBL/GenBank/DDBJ whole genome shotgun (WGS) entry which is preliminary data.</text>
</comment>
<dbReference type="Gene3D" id="1.20.1250.20">
    <property type="entry name" value="MFS general substrate transporter like domains"/>
    <property type="match status" value="2"/>
</dbReference>
<dbReference type="SUPFAM" id="SSF103473">
    <property type="entry name" value="MFS general substrate transporter"/>
    <property type="match status" value="1"/>
</dbReference>
<dbReference type="PANTHER" id="PTHR23542:SF1">
    <property type="entry name" value="MAJOR FACILITATOR SUPERFAMILY (MFS) PROFILE DOMAIN-CONTAINING PROTEIN"/>
    <property type="match status" value="1"/>
</dbReference>
<proteinExistence type="predicted"/>
<dbReference type="PANTHER" id="PTHR23542">
    <property type="match status" value="1"/>
</dbReference>
<name>A0ABP3DCR4_9ACTN</name>
<accession>A0ABP3DCR4</accession>
<feature type="transmembrane region" description="Helical" evidence="1">
    <location>
        <begin position="285"/>
        <end position="302"/>
    </location>
</feature>
<gene>
    <name evidence="2" type="ORF">GCM10009539_13230</name>
</gene>
<sequence length="401" mass="40883">MRRYAELWRLPSAPLLIVAGIVGRLPAGIAPLAILLFLADRTGSYGVGGIAVGVYGLATAAVAPLLGRFADRRGFTAVLIGTGVGYPLAVAVLVVTALSDAPVLALYLAAGLAGTVVPLLNSTLRAIWTDLSGSDSTRQTAFALDAIALELVWMIGPVLVATFVAFTSATWGPVIALTGAGVAALIGSLAVAASRPSRRWRPRPTEPGTVRRTPLRARGMVPALVVAFALLFGTGAIEAAVAGFADAHGTPALSGVLLAVWSVGSAIGGLWFGAQRFAVPIVRQYRWTLAACAVGFAPLAFLGNAWLIGLVLFLGGTAFAPAITVQNSLVAELAPRGSLTESFTWLSTITYAAVASGTAIGGLLVDRPGGVTAALLLAALAAAIAWAVAAMPALYPRKVTT</sequence>
<evidence type="ECO:0000313" key="2">
    <source>
        <dbReference type="EMBL" id="GAA0229187.1"/>
    </source>
</evidence>
<feature type="transmembrane region" description="Helical" evidence="1">
    <location>
        <begin position="343"/>
        <end position="365"/>
    </location>
</feature>
<feature type="transmembrane region" description="Helical" evidence="1">
    <location>
        <begin position="142"/>
        <end position="165"/>
    </location>
</feature>
<feature type="transmembrane region" description="Helical" evidence="1">
    <location>
        <begin position="251"/>
        <end position="273"/>
    </location>
</feature>
<dbReference type="InterPro" id="IPR011701">
    <property type="entry name" value="MFS"/>
</dbReference>
<organism evidence="2 3">
    <name type="scientific">Cryptosporangium japonicum</name>
    <dbReference type="NCBI Taxonomy" id="80872"/>
    <lineage>
        <taxon>Bacteria</taxon>
        <taxon>Bacillati</taxon>
        <taxon>Actinomycetota</taxon>
        <taxon>Actinomycetes</taxon>
        <taxon>Cryptosporangiales</taxon>
        <taxon>Cryptosporangiaceae</taxon>
        <taxon>Cryptosporangium</taxon>
    </lineage>
</organism>
<protein>
    <submittedName>
        <fullName evidence="2">MFS transporter</fullName>
    </submittedName>
</protein>
<dbReference type="InterPro" id="IPR036259">
    <property type="entry name" value="MFS_trans_sf"/>
</dbReference>
<evidence type="ECO:0000256" key="1">
    <source>
        <dbReference type="SAM" id="Phobius"/>
    </source>
</evidence>
<dbReference type="RefSeq" id="WP_344647824.1">
    <property type="nucleotide sequence ID" value="NZ_BAAAGX010000006.1"/>
</dbReference>
<evidence type="ECO:0000313" key="3">
    <source>
        <dbReference type="Proteomes" id="UP001500967"/>
    </source>
</evidence>
<keyword evidence="1" id="KW-1133">Transmembrane helix</keyword>
<feature type="transmembrane region" description="Helical" evidence="1">
    <location>
        <begin position="12"/>
        <end position="39"/>
    </location>
</feature>
<dbReference type="Pfam" id="PF07690">
    <property type="entry name" value="MFS_1"/>
    <property type="match status" value="1"/>
</dbReference>
<keyword evidence="3" id="KW-1185">Reference proteome</keyword>
<feature type="transmembrane region" description="Helical" evidence="1">
    <location>
        <begin position="171"/>
        <end position="193"/>
    </location>
</feature>
<keyword evidence="1" id="KW-0812">Transmembrane</keyword>
<reference evidence="3" key="1">
    <citation type="journal article" date="2019" name="Int. J. Syst. Evol. Microbiol.">
        <title>The Global Catalogue of Microorganisms (GCM) 10K type strain sequencing project: providing services to taxonomists for standard genome sequencing and annotation.</title>
        <authorList>
            <consortium name="The Broad Institute Genomics Platform"/>
            <consortium name="The Broad Institute Genome Sequencing Center for Infectious Disease"/>
            <person name="Wu L."/>
            <person name="Ma J."/>
        </authorList>
    </citation>
    <scope>NUCLEOTIDE SEQUENCE [LARGE SCALE GENOMIC DNA]</scope>
    <source>
        <strain evidence="3">JCM 10425</strain>
    </source>
</reference>
<feature type="transmembrane region" description="Helical" evidence="1">
    <location>
        <begin position="78"/>
        <end position="98"/>
    </location>
</feature>
<dbReference type="Proteomes" id="UP001500967">
    <property type="component" value="Unassembled WGS sequence"/>
</dbReference>
<feature type="transmembrane region" description="Helical" evidence="1">
    <location>
        <begin position="104"/>
        <end position="121"/>
    </location>
</feature>
<feature type="transmembrane region" description="Helical" evidence="1">
    <location>
        <begin position="371"/>
        <end position="395"/>
    </location>
</feature>
<keyword evidence="1" id="KW-0472">Membrane</keyword>
<dbReference type="EMBL" id="BAAAGX010000006">
    <property type="protein sequence ID" value="GAA0229187.1"/>
    <property type="molecule type" value="Genomic_DNA"/>
</dbReference>